<keyword evidence="3" id="KW-1185">Reference proteome</keyword>
<keyword evidence="1" id="KW-0812">Transmembrane</keyword>
<protein>
    <submittedName>
        <fullName evidence="2">Uncharacterized protein</fullName>
    </submittedName>
</protein>
<dbReference type="KEGG" id="paun:MJA45_17310"/>
<dbReference type="EMBL" id="CP130318">
    <property type="protein sequence ID" value="WNQ09384.1"/>
    <property type="molecule type" value="Genomic_DNA"/>
</dbReference>
<feature type="transmembrane region" description="Helical" evidence="1">
    <location>
        <begin position="6"/>
        <end position="24"/>
    </location>
</feature>
<keyword evidence="1" id="KW-0472">Membrane</keyword>
<accession>A0AA96L947</accession>
<dbReference type="RefSeq" id="WP_315603156.1">
    <property type="nucleotide sequence ID" value="NZ_CP130318.1"/>
</dbReference>
<sequence>MQNADVLVFLLLVAILLVWLAGLFRKWLTAPPKTIRVVEPDEEIPVTDAVALLEESGYEVMTTKRKVPIRIRLNGDQELESRLFVDHFANDGDNIYIVKLARERQPMEMTGSGIRNQLLVYHLLYEEAAGILYVDPRQRTIHKIQFEVTA</sequence>
<gene>
    <name evidence="2" type="ORF">MJA45_17310</name>
</gene>
<keyword evidence="1" id="KW-1133">Transmembrane helix</keyword>
<evidence type="ECO:0000313" key="3">
    <source>
        <dbReference type="Proteomes" id="UP001305702"/>
    </source>
</evidence>
<reference evidence="2 3" key="1">
    <citation type="submission" date="2022-02" db="EMBL/GenBank/DDBJ databases">
        <title>Paenibacillus sp. MBLB1776 Whole Genome Shotgun Sequencing.</title>
        <authorList>
            <person name="Hwang C.Y."/>
            <person name="Cho E.-S."/>
            <person name="Seo M.-J."/>
        </authorList>
    </citation>
    <scope>NUCLEOTIDE SEQUENCE [LARGE SCALE GENOMIC DNA]</scope>
    <source>
        <strain evidence="2 3">MBLB1776</strain>
    </source>
</reference>
<name>A0AA96L947_9BACL</name>
<evidence type="ECO:0000256" key="1">
    <source>
        <dbReference type="SAM" id="Phobius"/>
    </source>
</evidence>
<dbReference type="Proteomes" id="UP001305702">
    <property type="component" value="Chromosome"/>
</dbReference>
<dbReference type="AlphaFoldDB" id="A0AA96L947"/>
<organism evidence="2 3">
    <name type="scientific">Paenibacillus aurantius</name>
    <dbReference type="NCBI Taxonomy" id="2918900"/>
    <lineage>
        <taxon>Bacteria</taxon>
        <taxon>Bacillati</taxon>
        <taxon>Bacillota</taxon>
        <taxon>Bacilli</taxon>
        <taxon>Bacillales</taxon>
        <taxon>Paenibacillaceae</taxon>
        <taxon>Paenibacillus</taxon>
    </lineage>
</organism>
<evidence type="ECO:0000313" key="2">
    <source>
        <dbReference type="EMBL" id="WNQ09384.1"/>
    </source>
</evidence>
<proteinExistence type="predicted"/>